<name>A0AAV7I2S9_COTGL</name>
<dbReference type="AlphaFoldDB" id="A0AAV7I2S9"/>
<protein>
    <submittedName>
        <fullName evidence="1">Uncharacterized protein</fullName>
    </submittedName>
</protein>
<keyword evidence="2" id="KW-1185">Reference proteome</keyword>
<comment type="caution">
    <text evidence="1">The sequence shown here is derived from an EMBL/GenBank/DDBJ whole genome shotgun (WGS) entry which is preliminary data.</text>
</comment>
<dbReference type="EMBL" id="JAHXZJ010002609">
    <property type="protein sequence ID" value="KAH0540138.1"/>
    <property type="molecule type" value="Genomic_DNA"/>
</dbReference>
<sequence>MASRRSVADFEDDDGWVKVQFIPTMRFILYVRCLTLPVTLRLISYLIDLASLPADSYSDAFELLGKILALVRPLLPRFLRPLWNSVVAKVELTPADYRQVQRFLLELARDLLGSSQASNRLIALMWLDCWFSLLRLSLFLGCCCRTRRLHLILLLLFLIYCDLW</sequence>
<dbReference type="Proteomes" id="UP000826195">
    <property type="component" value="Unassembled WGS sequence"/>
</dbReference>
<gene>
    <name evidence="1" type="ORF">KQX54_013206</name>
</gene>
<proteinExistence type="predicted"/>
<organism evidence="1 2">
    <name type="scientific">Cotesia glomerata</name>
    <name type="common">Lepidopteran parasitic wasp</name>
    <name type="synonym">Apanteles glomeratus</name>
    <dbReference type="NCBI Taxonomy" id="32391"/>
    <lineage>
        <taxon>Eukaryota</taxon>
        <taxon>Metazoa</taxon>
        <taxon>Ecdysozoa</taxon>
        <taxon>Arthropoda</taxon>
        <taxon>Hexapoda</taxon>
        <taxon>Insecta</taxon>
        <taxon>Pterygota</taxon>
        <taxon>Neoptera</taxon>
        <taxon>Endopterygota</taxon>
        <taxon>Hymenoptera</taxon>
        <taxon>Apocrita</taxon>
        <taxon>Ichneumonoidea</taxon>
        <taxon>Braconidae</taxon>
        <taxon>Microgastrinae</taxon>
        <taxon>Cotesia</taxon>
    </lineage>
</organism>
<reference evidence="1 2" key="1">
    <citation type="journal article" date="2021" name="J. Hered.">
        <title>A chromosome-level genome assembly of the parasitoid wasp, Cotesia glomerata (Hymenoptera: Braconidae).</title>
        <authorList>
            <person name="Pinto B.J."/>
            <person name="Weis J.J."/>
            <person name="Gamble T."/>
            <person name="Ode P.J."/>
            <person name="Paul R."/>
            <person name="Zaspel J.M."/>
        </authorList>
    </citation>
    <scope>NUCLEOTIDE SEQUENCE [LARGE SCALE GENOMIC DNA]</scope>
    <source>
        <strain evidence="1">CgM1</strain>
    </source>
</reference>
<evidence type="ECO:0000313" key="2">
    <source>
        <dbReference type="Proteomes" id="UP000826195"/>
    </source>
</evidence>
<evidence type="ECO:0000313" key="1">
    <source>
        <dbReference type="EMBL" id="KAH0540138.1"/>
    </source>
</evidence>
<accession>A0AAV7I2S9</accession>